<dbReference type="AlphaFoldDB" id="A0A4P8XKV2"/>
<dbReference type="Pfam" id="PF16332">
    <property type="entry name" value="DUF4962"/>
    <property type="match status" value="1"/>
</dbReference>
<accession>A0A4P8XKV2</accession>
<organism evidence="4 5">
    <name type="scientific">Paenibacillus algicola</name>
    <dbReference type="NCBI Taxonomy" id="2565926"/>
    <lineage>
        <taxon>Bacteria</taxon>
        <taxon>Bacillati</taxon>
        <taxon>Bacillota</taxon>
        <taxon>Bacilli</taxon>
        <taxon>Bacillales</taxon>
        <taxon>Paenibacillaceae</taxon>
        <taxon>Paenibacillus</taxon>
    </lineage>
</organism>
<gene>
    <name evidence="4" type="ORF">E6C60_2660</name>
</gene>
<dbReference type="InterPro" id="IPR032518">
    <property type="entry name" value="HepII_N"/>
</dbReference>
<keyword evidence="5" id="KW-1185">Reference proteome</keyword>
<dbReference type="Pfam" id="PF07940">
    <property type="entry name" value="Hepar_II_III_C"/>
    <property type="match status" value="1"/>
</dbReference>
<evidence type="ECO:0000259" key="3">
    <source>
        <dbReference type="Pfam" id="PF16332"/>
    </source>
</evidence>
<reference evidence="4 5" key="1">
    <citation type="submission" date="2019-05" db="EMBL/GenBank/DDBJ databases">
        <authorList>
            <person name="Chen C."/>
        </authorList>
    </citation>
    <scope>NUCLEOTIDE SEQUENCE [LARGE SCALE GENOMIC DNA]</scope>
    <source>
        <strain evidence="4 5">HB172198</strain>
    </source>
</reference>
<evidence type="ECO:0000256" key="1">
    <source>
        <dbReference type="ARBA" id="ARBA00004196"/>
    </source>
</evidence>
<evidence type="ECO:0000313" key="5">
    <source>
        <dbReference type="Proteomes" id="UP000300879"/>
    </source>
</evidence>
<dbReference type="Proteomes" id="UP000300879">
    <property type="component" value="Chromosome"/>
</dbReference>
<dbReference type="OrthoDB" id="9772435at2"/>
<dbReference type="InterPro" id="IPR008929">
    <property type="entry name" value="Chondroitin_lyas"/>
</dbReference>
<dbReference type="InterPro" id="IPR013783">
    <property type="entry name" value="Ig-like_fold"/>
</dbReference>
<evidence type="ECO:0000313" key="4">
    <source>
        <dbReference type="EMBL" id="QCT03372.1"/>
    </source>
</evidence>
<name>A0A4P8XKV2_9BACL</name>
<proteinExistence type="predicted"/>
<protein>
    <submittedName>
        <fullName evidence="4">Heparinase II/III-like protein</fullName>
    </submittedName>
</protein>
<feature type="domain" description="Heparinase II/III-like C-terminal" evidence="2">
    <location>
        <begin position="490"/>
        <end position="698"/>
    </location>
</feature>
<feature type="domain" description="Heparinase II N-terminal" evidence="3">
    <location>
        <begin position="43"/>
        <end position="464"/>
    </location>
</feature>
<dbReference type="PIRSF" id="PIRSF034409">
    <property type="entry name" value="Oligosach_lyase"/>
    <property type="match status" value="1"/>
</dbReference>
<comment type="subcellular location">
    <subcellularLocation>
        <location evidence="1">Cell envelope</location>
    </subcellularLocation>
</comment>
<dbReference type="KEGG" id="palo:E6C60_2660"/>
<dbReference type="Gene3D" id="2.60.40.10">
    <property type="entry name" value="Immunoglobulins"/>
    <property type="match status" value="1"/>
</dbReference>
<dbReference type="RefSeq" id="WP_138226262.1">
    <property type="nucleotide sequence ID" value="NZ_CP040396.1"/>
</dbReference>
<dbReference type="GO" id="GO:0016829">
    <property type="term" value="F:lyase activity"/>
    <property type="evidence" value="ECO:0007669"/>
    <property type="project" value="InterPro"/>
</dbReference>
<dbReference type="GO" id="GO:0030313">
    <property type="term" value="C:cell envelope"/>
    <property type="evidence" value="ECO:0007669"/>
    <property type="project" value="UniProtKB-SubCell"/>
</dbReference>
<dbReference type="PANTHER" id="PTHR38045">
    <property type="entry name" value="CHROMOSOME 1, WHOLE GENOME SHOTGUN SEQUENCE"/>
    <property type="match status" value="1"/>
</dbReference>
<dbReference type="InterPro" id="IPR012480">
    <property type="entry name" value="Hepar_II_III_C"/>
</dbReference>
<dbReference type="InterPro" id="IPR012364">
    <property type="entry name" value="Oligosacch_lyase"/>
</dbReference>
<dbReference type="PANTHER" id="PTHR38045:SF1">
    <property type="entry name" value="HEPARINASE II_III-LIKE PROTEIN"/>
    <property type="match status" value="1"/>
</dbReference>
<dbReference type="Gene3D" id="2.70.98.70">
    <property type="match status" value="1"/>
</dbReference>
<sequence length="772" mass="89151">MISGNSALYQPKSGKLTVQYKPDQETKLVENPPRFTWMAARLEDDQYILQISSSREFKDQDTLTYSPIPYNFFTPDEVLAPGTYYWRYALLGDSHASSSTLATDWSETREFQVLPDLPETPLPARADRYAHVKTEHPRLWLNRERLNTYQQQVQEDPQSAGWDEFYEKSVKPWIDRPLIAEPAPYPDNKRVAVLWRKMYMDSQEVLYAIRHLSVAGVVLKQEDLIQRAVEWLVHAASWDTEGTTSRDYNDEVAFRIAGALAWGYDWLYEYLSDDQKDLVRKSLFRRTEQVAFHVIERSKIHHVPYDSHAVRSLSSVLVPCCIALLGEEPKAQEWLDYTVEYYSTLYSPWGGEDGGWAEGPMYWTTGMAYLIDALNLLKNYTGINIYSRPFFDKTGDFPLYVFPPHTARASFGDMSNLGEPPSLKTGVNIRQFAGITGNPYYQWYYEQLKEKDTDADSKFYNYGWWDFRFDELIYRSDYPQVQAEAPKDAAPLKWFRDVGWVAMHSRMDDPEEHVFLLTKSSSYGSLSHSHGDQNAFILHAYGEPLAIQSGYYGAFGSTLHRNWRRHTLSKNALLIDGKGQYADNDKVKNMEAYGKVVTAEDRGAYLYTRLDATEAYRSEVPYLKRYEREIYFIGGSYAVIVDQVDLEQSGRVDWLFHTLHEMKLKNQAFRVEGTKADMDVQFVYCSSGELELSQSNAFANVDPAELEGLDIHWNLKATTRSASAHRIVSVLVPMKKSEPKYVSHFMDDQDHGIHLYFTLDGQTQQVQVPKVY</sequence>
<dbReference type="Gene3D" id="1.50.10.100">
    <property type="entry name" value="Chondroitin AC/alginate lyase"/>
    <property type="match status" value="1"/>
</dbReference>
<dbReference type="SUPFAM" id="SSF48230">
    <property type="entry name" value="Chondroitin AC/alginate lyase"/>
    <property type="match status" value="1"/>
</dbReference>
<evidence type="ECO:0000259" key="2">
    <source>
        <dbReference type="Pfam" id="PF07940"/>
    </source>
</evidence>
<dbReference type="EMBL" id="CP040396">
    <property type="protein sequence ID" value="QCT03372.1"/>
    <property type="molecule type" value="Genomic_DNA"/>
</dbReference>